<gene>
    <name evidence="1" type="ORF">T03_761</name>
</gene>
<organism evidence="1 2">
    <name type="scientific">Trichinella britovi</name>
    <name type="common">Parasitic roundworm</name>
    <dbReference type="NCBI Taxonomy" id="45882"/>
    <lineage>
        <taxon>Eukaryota</taxon>
        <taxon>Metazoa</taxon>
        <taxon>Ecdysozoa</taxon>
        <taxon>Nematoda</taxon>
        <taxon>Enoplea</taxon>
        <taxon>Dorylaimia</taxon>
        <taxon>Trichinellida</taxon>
        <taxon>Trichinellidae</taxon>
        <taxon>Trichinella</taxon>
    </lineage>
</organism>
<keyword evidence="2" id="KW-1185">Reference proteome</keyword>
<accession>A0A0V0YRX9</accession>
<reference evidence="1 2" key="1">
    <citation type="submission" date="2015-01" db="EMBL/GenBank/DDBJ databases">
        <title>Evolution of Trichinella species and genotypes.</title>
        <authorList>
            <person name="Korhonen P.K."/>
            <person name="Edoardo P."/>
            <person name="Giuseppe L.R."/>
            <person name="Gasser R.B."/>
        </authorList>
    </citation>
    <scope>NUCLEOTIDE SEQUENCE [LARGE SCALE GENOMIC DNA]</scope>
    <source>
        <strain evidence="1">ISS120</strain>
    </source>
</reference>
<sequence length="45" mass="5042">MQQQGIHSVTPRNTAVHWSDSAVTLQLSTRSEELLAYTARHGYTV</sequence>
<evidence type="ECO:0000313" key="2">
    <source>
        <dbReference type="Proteomes" id="UP000054653"/>
    </source>
</evidence>
<feature type="non-terminal residue" evidence="1">
    <location>
        <position position="45"/>
    </location>
</feature>
<evidence type="ECO:0008006" key="3">
    <source>
        <dbReference type="Google" id="ProtNLM"/>
    </source>
</evidence>
<dbReference type="EMBL" id="JYDI01006833">
    <property type="protein sequence ID" value="KRY03108.1"/>
    <property type="molecule type" value="Genomic_DNA"/>
</dbReference>
<protein>
    <recommendedName>
        <fullName evidence="3">PiggyBac transposable element-derived protein domain-containing protein</fullName>
    </recommendedName>
</protein>
<dbReference type="AlphaFoldDB" id="A0A0V0YRX9"/>
<name>A0A0V0YRX9_TRIBR</name>
<comment type="caution">
    <text evidence="1">The sequence shown here is derived from an EMBL/GenBank/DDBJ whole genome shotgun (WGS) entry which is preliminary data.</text>
</comment>
<evidence type="ECO:0000313" key="1">
    <source>
        <dbReference type="EMBL" id="KRY03108.1"/>
    </source>
</evidence>
<proteinExistence type="predicted"/>
<dbReference type="Proteomes" id="UP000054653">
    <property type="component" value="Unassembled WGS sequence"/>
</dbReference>